<evidence type="ECO:0000259" key="3">
    <source>
        <dbReference type="Pfam" id="PF03109"/>
    </source>
</evidence>
<dbReference type="RefSeq" id="WP_100389027.1">
    <property type="nucleotide sequence ID" value="NZ_BMZU01000001.1"/>
</dbReference>
<feature type="domain" description="ABC1 atypical kinase-like" evidence="3">
    <location>
        <begin position="92"/>
        <end position="352"/>
    </location>
</feature>
<keyword evidence="4" id="KW-0808">Transferase</keyword>
<dbReference type="InterPro" id="IPR011009">
    <property type="entry name" value="Kinase-like_dom_sf"/>
</dbReference>
<dbReference type="InterPro" id="IPR004147">
    <property type="entry name" value="ABC1_dom"/>
</dbReference>
<comment type="similarity">
    <text evidence="1">Belongs to the protein kinase superfamily. ADCK protein kinase family.</text>
</comment>
<keyword evidence="4" id="KW-0418">Kinase</keyword>
<dbReference type="OrthoDB" id="9795390at2"/>
<dbReference type="CDD" id="cd05121">
    <property type="entry name" value="ABC1_ADCK3-like"/>
    <property type="match status" value="1"/>
</dbReference>
<feature type="transmembrane region" description="Helical" evidence="2">
    <location>
        <begin position="538"/>
        <end position="561"/>
    </location>
</feature>
<feature type="transmembrane region" description="Helical" evidence="2">
    <location>
        <begin position="512"/>
        <end position="532"/>
    </location>
</feature>
<reference evidence="4 5" key="1">
    <citation type="submission" date="2017-11" db="EMBL/GenBank/DDBJ databases">
        <title>Genomic Encyclopedia of Archaeal and Bacterial Type Strains, Phase II (KMG-II): From Individual Species to Whole Genera.</title>
        <authorList>
            <person name="Goeker M."/>
        </authorList>
    </citation>
    <scope>NUCLEOTIDE SEQUENCE [LARGE SCALE GENOMIC DNA]</scope>
    <source>
        <strain evidence="4 5">DSM 16400</strain>
    </source>
</reference>
<dbReference type="AlphaFoldDB" id="A0A2M9D9S5"/>
<evidence type="ECO:0000256" key="2">
    <source>
        <dbReference type="SAM" id="Phobius"/>
    </source>
</evidence>
<dbReference type="GO" id="GO:0016301">
    <property type="term" value="F:kinase activity"/>
    <property type="evidence" value="ECO:0007669"/>
    <property type="project" value="UniProtKB-KW"/>
</dbReference>
<dbReference type="Pfam" id="PF03109">
    <property type="entry name" value="ABC1"/>
    <property type="match status" value="1"/>
</dbReference>
<dbReference type="EMBL" id="PGFH01000001">
    <property type="protein sequence ID" value="PJJ82432.1"/>
    <property type="molecule type" value="Genomic_DNA"/>
</dbReference>
<protein>
    <submittedName>
        <fullName evidence="4">Putative unusual protein kinase regulating ubiquinone biosynthesis (AarF/ABC1/UbiB family)</fullName>
    </submittedName>
</protein>
<dbReference type="Proteomes" id="UP000231742">
    <property type="component" value="Unassembled WGS sequence"/>
</dbReference>
<dbReference type="PANTHER" id="PTHR10566:SF113">
    <property type="entry name" value="PROTEIN ACTIVITY OF BC1 COMPLEX KINASE 7, CHLOROPLASTIC"/>
    <property type="match status" value="1"/>
</dbReference>
<dbReference type="SUPFAM" id="SSF56112">
    <property type="entry name" value="Protein kinase-like (PK-like)"/>
    <property type="match status" value="1"/>
</dbReference>
<gene>
    <name evidence="4" type="ORF">CLV85_1632</name>
</gene>
<comment type="caution">
    <text evidence="4">The sequence shown here is derived from an EMBL/GenBank/DDBJ whole genome shotgun (WGS) entry which is preliminary data.</text>
</comment>
<evidence type="ECO:0000313" key="5">
    <source>
        <dbReference type="Proteomes" id="UP000231742"/>
    </source>
</evidence>
<accession>A0A2M9D9S5</accession>
<name>A0A2M9D9S5_9MICO</name>
<evidence type="ECO:0000256" key="1">
    <source>
        <dbReference type="ARBA" id="ARBA00009670"/>
    </source>
</evidence>
<sequence>MTDTRQLRARYRRILRFAARYMVLEWWFELVLPRFGLERIAARRRLARAAHIARNFHGLAVDLGGLMIKVGQFMSSRLDVLPGEITRELEGLQDEVPAVDFALIRESAERELGLPLERAFARFDPTPVAAASFGQVHRARLTDAEASDVGFADVVVKVQRPGIADIIDVDLAALRRVAAWLSRVRFVSSRVDLPALLEEFAIISLREIDYLNEGSNAERFAENFADDVRVQAPEVVWERSTRRILTLADATAIKINDHERLRAAGIDPAEVADELSRAMFEQLFIHRFFHADPHPGNIFVTPTDPQRADSSTPDWTLTFIDFGMMGEVPENLSRGLQRLIIAAAARDAPGLVASVRDMGILLRTAETAPLERAMGELFDRFGGMGFTELQQVDPQEFRAFGNEFSEVVRTMPFQLPENFLLIIRAVSVTSGVASDLNPAYNVWTAIEPFAARLARDEGGGTVREFAKQALSSAGLILRLPQQLESVATLMQRGQLAVETPSADKRLRAIEQLVRRVLSAILFTALLIGGILLRPTDPTVGLVLMIASALPLAHALFAGVFARNRLF</sequence>
<dbReference type="PANTHER" id="PTHR10566">
    <property type="entry name" value="CHAPERONE-ACTIVITY OF BC1 COMPLEX CABC1 -RELATED"/>
    <property type="match status" value="1"/>
</dbReference>
<organism evidence="4 5">
    <name type="scientific">Salinibacterium amurskyense</name>
    <dbReference type="NCBI Taxonomy" id="205941"/>
    <lineage>
        <taxon>Bacteria</taxon>
        <taxon>Bacillati</taxon>
        <taxon>Actinomycetota</taxon>
        <taxon>Actinomycetes</taxon>
        <taxon>Micrococcales</taxon>
        <taxon>Microbacteriaceae</taxon>
        <taxon>Salinibacterium</taxon>
    </lineage>
</organism>
<dbReference type="InterPro" id="IPR050154">
    <property type="entry name" value="UbiB_kinase"/>
</dbReference>
<keyword evidence="2" id="KW-0472">Membrane</keyword>
<proteinExistence type="inferred from homology"/>
<keyword evidence="2" id="KW-1133">Transmembrane helix</keyword>
<keyword evidence="5" id="KW-1185">Reference proteome</keyword>
<evidence type="ECO:0000313" key="4">
    <source>
        <dbReference type="EMBL" id="PJJ82432.1"/>
    </source>
</evidence>
<keyword evidence="2" id="KW-0812">Transmembrane</keyword>
<keyword evidence="4" id="KW-0830">Ubiquinone</keyword>